<comment type="caution">
    <text evidence="6">The sequence shown here is derived from an EMBL/GenBank/DDBJ whole genome shotgun (WGS) entry which is preliminary data.</text>
</comment>
<accession>A0A2N2E9Q7</accession>
<comment type="similarity">
    <text evidence="4">Belongs to the DeoC/FbaB aldolase family. FbaB subfamily.</text>
</comment>
<dbReference type="InterPro" id="IPR041720">
    <property type="entry name" value="FbaB-like"/>
</dbReference>
<feature type="active site" description="Schiff-base intermediate with dihydroxyacetone-P" evidence="5">
    <location>
        <position position="201"/>
    </location>
</feature>
<sequence>MKINVPMNVPSDKKRIYEKNFKEATKNTGKLFLFAGDQKIEHLNDDFSLKLNAGNSDPEHLFKIANSSKIGVFAAHLGLISRYGGQYRKIPYLVKLNGKSNLIKTKDPFSPALWSVSDVVNFQKQSKLRVLGVGYTIYLGSEYEVEMLKEAAQAINQAHQNGLLSVLWIYPRGKNIKQEKNPDLIAGAAGLGLCLGADFIKLSYPFGPGKKEATKAKEIITAAGNSGIIFSGGGKIDNKKFTELVRDQIKIAGARGCAVGRNIHQNKLEKAIKLANDLSKLI</sequence>
<dbReference type="Pfam" id="PF01791">
    <property type="entry name" value="DeoC"/>
    <property type="match status" value="1"/>
</dbReference>
<evidence type="ECO:0000256" key="1">
    <source>
        <dbReference type="ARBA" id="ARBA00013068"/>
    </source>
</evidence>
<feature type="active site" description="Proton donor" evidence="5">
    <location>
        <position position="170"/>
    </location>
</feature>
<evidence type="ECO:0000256" key="4">
    <source>
        <dbReference type="ARBA" id="ARBA00049653"/>
    </source>
</evidence>
<keyword evidence="3" id="KW-0704">Schiff base</keyword>
<organism evidence="6 7">
    <name type="scientific">Candidatus Falkowbacteria bacterium HGW-Falkowbacteria-1</name>
    <dbReference type="NCBI Taxonomy" id="2013768"/>
    <lineage>
        <taxon>Bacteria</taxon>
        <taxon>Candidatus Falkowiibacteriota</taxon>
    </lineage>
</organism>
<gene>
    <name evidence="6" type="ORF">CVU82_02640</name>
</gene>
<reference evidence="6 7" key="1">
    <citation type="journal article" date="2017" name="ISME J.">
        <title>Potential for microbial H2 and metal transformations associated with novel bacteria and archaea in deep terrestrial subsurface sediments.</title>
        <authorList>
            <person name="Hernsdorf A.W."/>
            <person name="Amano Y."/>
            <person name="Miyakawa K."/>
            <person name="Ise K."/>
            <person name="Suzuki Y."/>
            <person name="Anantharaman K."/>
            <person name="Probst A."/>
            <person name="Burstein D."/>
            <person name="Thomas B.C."/>
            <person name="Banfield J.F."/>
        </authorList>
    </citation>
    <scope>NUCLEOTIDE SEQUENCE [LARGE SCALE GENOMIC DNA]</scope>
    <source>
        <strain evidence="6">HGW-Falkowbacteria-1</strain>
    </source>
</reference>
<dbReference type="PIRSF" id="PIRSF038992">
    <property type="entry name" value="Aldolase_Ia"/>
    <property type="match status" value="1"/>
</dbReference>
<dbReference type="SMART" id="SM01133">
    <property type="entry name" value="DeoC"/>
    <property type="match status" value="1"/>
</dbReference>
<dbReference type="Proteomes" id="UP000233517">
    <property type="component" value="Unassembled WGS sequence"/>
</dbReference>
<name>A0A2N2E9Q7_9BACT</name>
<dbReference type="Gene3D" id="3.20.20.70">
    <property type="entry name" value="Aldolase class I"/>
    <property type="match status" value="1"/>
</dbReference>
<dbReference type="GO" id="GO:0004332">
    <property type="term" value="F:fructose-bisphosphate aldolase activity"/>
    <property type="evidence" value="ECO:0007669"/>
    <property type="project" value="UniProtKB-EC"/>
</dbReference>
<evidence type="ECO:0000256" key="5">
    <source>
        <dbReference type="PIRSR" id="PIRSR038992-1"/>
    </source>
</evidence>
<dbReference type="AlphaFoldDB" id="A0A2N2E9Q7"/>
<evidence type="ECO:0000313" key="7">
    <source>
        <dbReference type="Proteomes" id="UP000233517"/>
    </source>
</evidence>
<protein>
    <recommendedName>
        <fullName evidence="1">fructose-bisphosphate aldolase</fullName>
        <ecNumber evidence="1">4.1.2.13</ecNumber>
    </recommendedName>
</protein>
<evidence type="ECO:0000313" key="6">
    <source>
        <dbReference type="EMBL" id="PKM91470.1"/>
    </source>
</evidence>
<dbReference type="InterPro" id="IPR002915">
    <property type="entry name" value="DeoC/FbaB/LacD_aldolase"/>
</dbReference>
<evidence type="ECO:0000256" key="3">
    <source>
        <dbReference type="ARBA" id="ARBA00023270"/>
    </source>
</evidence>
<dbReference type="PANTHER" id="PTHR47916">
    <property type="entry name" value="FRUCTOSE-BISPHOSPHATE ALDOLASE CLASS 1"/>
    <property type="match status" value="1"/>
</dbReference>
<dbReference type="PANTHER" id="PTHR47916:SF4">
    <property type="entry name" value="FRUCTOSE-BISPHOSPHATE ALDOLASE CLASS 1"/>
    <property type="match status" value="1"/>
</dbReference>
<dbReference type="EMBL" id="PHAI01000002">
    <property type="protein sequence ID" value="PKM91470.1"/>
    <property type="molecule type" value="Genomic_DNA"/>
</dbReference>
<dbReference type="InterPro" id="IPR050456">
    <property type="entry name" value="DeoC/FbaB_aldolase"/>
</dbReference>
<proteinExistence type="inferred from homology"/>
<dbReference type="InterPro" id="IPR013785">
    <property type="entry name" value="Aldolase_TIM"/>
</dbReference>
<keyword evidence="2" id="KW-0456">Lyase</keyword>
<dbReference type="EC" id="4.1.2.13" evidence="1"/>
<evidence type="ECO:0000256" key="2">
    <source>
        <dbReference type="ARBA" id="ARBA00023239"/>
    </source>
</evidence>
<dbReference type="SUPFAM" id="SSF51569">
    <property type="entry name" value="Aldolase"/>
    <property type="match status" value="1"/>
</dbReference>